<dbReference type="Pfam" id="PF11807">
    <property type="entry name" value="UstYa"/>
    <property type="match status" value="1"/>
</dbReference>
<dbReference type="PANTHER" id="PTHR33365">
    <property type="entry name" value="YALI0B05434P"/>
    <property type="match status" value="1"/>
</dbReference>
<evidence type="ECO:0000313" key="3">
    <source>
        <dbReference type="Proteomes" id="UP000799757"/>
    </source>
</evidence>
<reference evidence="2" key="1">
    <citation type="journal article" date="2020" name="Stud. Mycol.">
        <title>101 Dothideomycetes genomes: a test case for predicting lifestyles and emergence of pathogens.</title>
        <authorList>
            <person name="Haridas S."/>
            <person name="Albert R."/>
            <person name="Binder M."/>
            <person name="Bloem J."/>
            <person name="Labutti K."/>
            <person name="Salamov A."/>
            <person name="Andreopoulos B."/>
            <person name="Baker S."/>
            <person name="Barry K."/>
            <person name="Bills G."/>
            <person name="Bluhm B."/>
            <person name="Cannon C."/>
            <person name="Castanera R."/>
            <person name="Culley D."/>
            <person name="Daum C."/>
            <person name="Ezra D."/>
            <person name="Gonzalez J."/>
            <person name="Henrissat B."/>
            <person name="Kuo A."/>
            <person name="Liang C."/>
            <person name="Lipzen A."/>
            <person name="Lutzoni F."/>
            <person name="Magnuson J."/>
            <person name="Mondo S."/>
            <person name="Nolan M."/>
            <person name="Ohm R."/>
            <person name="Pangilinan J."/>
            <person name="Park H.-J."/>
            <person name="Ramirez L."/>
            <person name="Alfaro M."/>
            <person name="Sun H."/>
            <person name="Tritt A."/>
            <person name="Yoshinaga Y."/>
            <person name="Zwiers L.-H."/>
            <person name="Turgeon B."/>
            <person name="Goodwin S."/>
            <person name="Spatafora J."/>
            <person name="Crous P."/>
            <person name="Grigoriev I."/>
        </authorList>
    </citation>
    <scope>NUCLEOTIDE SEQUENCE</scope>
    <source>
        <strain evidence="2">CBS 109.77</strain>
    </source>
</reference>
<keyword evidence="3" id="KW-1185">Reference proteome</keyword>
<dbReference type="EMBL" id="MU002019">
    <property type="protein sequence ID" value="KAF2791434.1"/>
    <property type="molecule type" value="Genomic_DNA"/>
</dbReference>
<dbReference type="PANTHER" id="PTHR33365:SF7">
    <property type="entry name" value="TAT PATHWAY SIGNAL SEQUENCE"/>
    <property type="match status" value="1"/>
</dbReference>
<dbReference type="Proteomes" id="UP000799757">
    <property type="component" value="Unassembled WGS sequence"/>
</dbReference>
<dbReference type="InterPro" id="IPR021765">
    <property type="entry name" value="UstYa-like"/>
</dbReference>
<evidence type="ECO:0000313" key="2">
    <source>
        <dbReference type="EMBL" id="KAF2791434.1"/>
    </source>
</evidence>
<comment type="similarity">
    <text evidence="1">Belongs to the ustYa family.</text>
</comment>
<gene>
    <name evidence="2" type="ORF">K505DRAFT_248974</name>
</gene>
<feature type="non-terminal residue" evidence="2">
    <location>
        <position position="1"/>
    </location>
</feature>
<dbReference type="AlphaFoldDB" id="A0A6A6X5K8"/>
<proteinExistence type="inferred from homology"/>
<accession>A0A6A6X5K8</accession>
<sequence length="73" mass="8419">DHCIELLRQASICQPDTSLTTFVWHPTTNLPMFNVSESVHTCVDWDAFLETTKDRVVSDTEMERLKNPLLEGR</sequence>
<organism evidence="2 3">
    <name type="scientific">Melanomma pulvis-pyrius CBS 109.77</name>
    <dbReference type="NCBI Taxonomy" id="1314802"/>
    <lineage>
        <taxon>Eukaryota</taxon>
        <taxon>Fungi</taxon>
        <taxon>Dikarya</taxon>
        <taxon>Ascomycota</taxon>
        <taxon>Pezizomycotina</taxon>
        <taxon>Dothideomycetes</taxon>
        <taxon>Pleosporomycetidae</taxon>
        <taxon>Pleosporales</taxon>
        <taxon>Melanommataceae</taxon>
        <taxon>Melanomma</taxon>
    </lineage>
</organism>
<evidence type="ECO:0000256" key="1">
    <source>
        <dbReference type="ARBA" id="ARBA00035112"/>
    </source>
</evidence>
<dbReference type="GO" id="GO:0043386">
    <property type="term" value="P:mycotoxin biosynthetic process"/>
    <property type="evidence" value="ECO:0007669"/>
    <property type="project" value="InterPro"/>
</dbReference>
<name>A0A6A6X5K8_9PLEO</name>
<protein>
    <submittedName>
        <fullName evidence="2">Uncharacterized protein</fullName>
    </submittedName>
</protein>
<dbReference type="OrthoDB" id="3687641at2759"/>